<dbReference type="InterPro" id="IPR048650">
    <property type="entry name" value="ISOA1-3-like_C"/>
</dbReference>
<dbReference type="InterPro" id="IPR014756">
    <property type="entry name" value="Ig_E-set"/>
</dbReference>
<feature type="region of interest" description="Disordered" evidence="5">
    <location>
        <begin position="462"/>
        <end position="485"/>
    </location>
</feature>
<dbReference type="FunFam" id="3.20.20.80:FF:000054">
    <property type="entry name" value="Glycogen debranching enzyme"/>
    <property type="match status" value="1"/>
</dbReference>
<keyword evidence="8" id="KW-1185">Reference proteome</keyword>
<accession>A0A9W6LN57</accession>
<evidence type="ECO:0000313" key="7">
    <source>
        <dbReference type="EMBL" id="GLI56554.1"/>
    </source>
</evidence>
<evidence type="ECO:0000256" key="1">
    <source>
        <dbReference type="ARBA" id="ARBA00008061"/>
    </source>
</evidence>
<dbReference type="SMART" id="SM00642">
    <property type="entry name" value="Aamy"/>
    <property type="match status" value="1"/>
</dbReference>
<gene>
    <name evidence="7" type="ORF">PM10SUCC1_20680</name>
</gene>
<dbReference type="EMBL" id="BSDY01000009">
    <property type="protein sequence ID" value="GLI56554.1"/>
    <property type="molecule type" value="Genomic_DNA"/>
</dbReference>
<dbReference type="InterPro" id="IPR006047">
    <property type="entry name" value="GH13_cat_dom"/>
</dbReference>
<name>A0A9W6LN57_9FUSO</name>
<dbReference type="GO" id="GO:0005980">
    <property type="term" value="P:glycogen catabolic process"/>
    <property type="evidence" value="ECO:0007669"/>
    <property type="project" value="InterPro"/>
</dbReference>
<dbReference type="CDD" id="cd11326">
    <property type="entry name" value="AmyAc_Glg_debranch"/>
    <property type="match status" value="1"/>
</dbReference>
<proteinExistence type="inferred from homology"/>
<dbReference type="Proteomes" id="UP001144471">
    <property type="component" value="Unassembled WGS sequence"/>
</dbReference>
<protein>
    <submittedName>
        <fullName evidence="7">Glycogen operon protein GlgX homolog</fullName>
    </submittedName>
</protein>
<feature type="compositionally biased region" description="Basic and acidic residues" evidence="5">
    <location>
        <begin position="462"/>
        <end position="474"/>
    </location>
</feature>
<dbReference type="InterPro" id="IPR017853">
    <property type="entry name" value="GH"/>
</dbReference>
<evidence type="ECO:0000256" key="2">
    <source>
        <dbReference type="ARBA" id="ARBA00022801"/>
    </source>
</evidence>
<dbReference type="InterPro" id="IPR013783">
    <property type="entry name" value="Ig-like_fold"/>
</dbReference>
<dbReference type="RefSeq" id="WP_281835775.1">
    <property type="nucleotide sequence ID" value="NZ_BSDY01000009.1"/>
</dbReference>
<dbReference type="InterPro" id="IPR044505">
    <property type="entry name" value="GlgX_Isoamylase_N_E_set"/>
</dbReference>
<dbReference type="GO" id="GO:0004135">
    <property type="term" value="F:amylo-alpha-1,6-glucosidase activity"/>
    <property type="evidence" value="ECO:0007669"/>
    <property type="project" value="InterPro"/>
</dbReference>
<dbReference type="Pfam" id="PF00128">
    <property type="entry name" value="Alpha-amylase"/>
    <property type="match status" value="1"/>
</dbReference>
<dbReference type="Gene3D" id="2.60.40.1180">
    <property type="entry name" value="Golgi alpha-mannosidase II"/>
    <property type="match status" value="1"/>
</dbReference>
<comment type="similarity">
    <text evidence="1">Belongs to the glycosyl hydrolase 13 family.</text>
</comment>
<keyword evidence="3" id="KW-0809">Transit peptide</keyword>
<dbReference type="Gene3D" id="3.20.20.80">
    <property type="entry name" value="Glycosidases"/>
    <property type="match status" value="1"/>
</dbReference>
<dbReference type="Pfam" id="PF21156">
    <property type="entry name" value="ISOA1-3_C"/>
    <property type="match status" value="1"/>
</dbReference>
<dbReference type="Pfam" id="PF02922">
    <property type="entry name" value="CBM_48"/>
    <property type="match status" value="1"/>
</dbReference>
<reference evidence="7" key="1">
    <citation type="submission" date="2022-12" db="EMBL/GenBank/DDBJ databases">
        <title>Reference genome sequencing for broad-spectrum identification of bacterial and archaeal isolates by mass spectrometry.</title>
        <authorList>
            <person name="Sekiguchi Y."/>
            <person name="Tourlousse D.M."/>
        </authorList>
    </citation>
    <scope>NUCLEOTIDE SEQUENCE</scope>
    <source>
        <strain evidence="7">10succ1</strain>
    </source>
</reference>
<evidence type="ECO:0000259" key="6">
    <source>
        <dbReference type="SMART" id="SM00642"/>
    </source>
</evidence>
<dbReference type="InterPro" id="IPR013780">
    <property type="entry name" value="Glyco_hydro_b"/>
</dbReference>
<dbReference type="InterPro" id="IPR004193">
    <property type="entry name" value="Glyco_hydro_13_N"/>
</dbReference>
<evidence type="ECO:0000256" key="3">
    <source>
        <dbReference type="ARBA" id="ARBA00022946"/>
    </source>
</evidence>
<evidence type="ECO:0000256" key="5">
    <source>
        <dbReference type="SAM" id="MobiDB-lite"/>
    </source>
</evidence>
<dbReference type="AlphaFoldDB" id="A0A9W6LN57"/>
<feature type="domain" description="Glycosyl hydrolase family 13 catalytic" evidence="6">
    <location>
        <begin position="148"/>
        <end position="564"/>
    </location>
</feature>
<evidence type="ECO:0000256" key="4">
    <source>
        <dbReference type="ARBA" id="ARBA00023295"/>
    </source>
</evidence>
<dbReference type="CDD" id="cd02856">
    <property type="entry name" value="E_set_GDE_Isoamylase_N"/>
    <property type="match status" value="1"/>
</dbReference>
<organism evidence="7 8">
    <name type="scientific">Propionigenium maris DSM 9537</name>
    <dbReference type="NCBI Taxonomy" id="1123000"/>
    <lineage>
        <taxon>Bacteria</taxon>
        <taxon>Fusobacteriati</taxon>
        <taxon>Fusobacteriota</taxon>
        <taxon>Fusobacteriia</taxon>
        <taxon>Fusobacteriales</taxon>
        <taxon>Fusobacteriaceae</taxon>
        <taxon>Propionigenium</taxon>
    </lineage>
</organism>
<dbReference type="SUPFAM" id="SSF51011">
    <property type="entry name" value="Glycosyl hydrolase domain"/>
    <property type="match status" value="1"/>
</dbReference>
<evidence type="ECO:0000313" key="8">
    <source>
        <dbReference type="Proteomes" id="UP001144471"/>
    </source>
</evidence>
<dbReference type="PANTHER" id="PTHR43002">
    <property type="entry name" value="GLYCOGEN DEBRANCHING ENZYME"/>
    <property type="match status" value="1"/>
</dbReference>
<dbReference type="SUPFAM" id="SSF81296">
    <property type="entry name" value="E set domains"/>
    <property type="match status" value="1"/>
</dbReference>
<dbReference type="SUPFAM" id="SSF51445">
    <property type="entry name" value="(Trans)glycosidases"/>
    <property type="match status" value="1"/>
</dbReference>
<dbReference type="InterPro" id="IPR011837">
    <property type="entry name" value="Glycogen_debranch_GlgX"/>
</dbReference>
<comment type="caution">
    <text evidence="7">The sequence shown here is derived from an EMBL/GenBank/DDBJ whole genome shotgun (WGS) entry which is preliminary data.</text>
</comment>
<keyword evidence="4" id="KW-0326">Glycosidase</keyword>
<dbReference type="Gene3D" id="2.60.40.10">
    <property type="entry name" value="Immunoglobulins"/>
    <property type="match status" value="1"/>
</dbReference>
<keyword evidence="2" id="KW-0378">Hydrolase</keyword>
<sequence>MNGELRVLPGLYFKGAIVLGNGVNFGIFSRNAEKMTLEIYKEANDCKPLYTYELDDKKNKTGDTWHIYIEGLTAGYYYGWRASGPFDLNLGHRFDNRRLLLDPYAKSITPKEDCLGSTRKGLIVDSSHFHWDGVLRPRREFKDTIIYEMHVRLFTMNPNSGVENKGTYRGVIEKIDYLKDLGVTAVELLPVFEFDENDIVGMNPFTGEKLKNVWGYNPIGFYAPTSNFISGDKTVGAIVGQQVIQFRELVRALHEADIEVILDVVFNHTGEGNEAGPVVSFKGLDNSIYYMLEDMKMYYSNYSGTGNTLNCSHAVVKELVIDCLRYWYGQMNVDGFRFDLAAILGRDSEGRWIGDMSLLKDIADDSVLSGAKLIAEGWDAAGGYFLGEFPCGWAEWNGKFRDTVRKFVKGDKGQVSDLATRIVGSPDLFKKLDRKPFHSINFITAHDGFTMMDLVSYNEKHNHANGEHNRDGETHNNSWNHGVEGKSTDKSIVELRKRQIKNFMVILMLSQGVPMILMGDEMGKTQQGNNNAYCQDNELNWLDWSKLEENHDIYNFTKNMIKFRKIHPSLKRSHFFTDQDIDGNGFTDISWHGVKVNKPDWSKNSKTLAFLIDGSDVIEGAEKDNDIYVILNSYHKDLEFQLPRIKGKKWYRIADTGRKDDFLERPKVVDSETYPVKNRSSVIFISDFAY</sequence>
<dbReference type="NCBIfam" id="TIGR02100">
    <property type="entry name" value="glgX_debranch"/>
    <property type="match status" value="1"/>
</dbReference>
<dbReference type="GO" id="GO:0019156">
    <property type="term" value="F:isoamylase activity"/>
    <property type="evidence" value="ECO:0007669"/>
    <property type="project" value="UniProtKB-ARBA"/>
</dbReference>